<dbReference type="InterPro" id="IPR053772">
    <property type="entry name" value="At1g61320/At1g61330-like"/>
</dbReference>
<sequence length="478" mass="55752">MAPTKRARTSSRASSSQSQQHQKQPLAYLPEDVLENVFTFLPIKKAIEVSTVSKKYQKTWLRNRKFLFGREFSLMFTRQEMVELVNRLFDSHQGEQIQTFHLHIDPIGVEETINKWLNISIEKGLEELDLYFFQPGCTLGVNFVNSLKTLRTLKLVYCEIELPPALNGLRFLNTLVLWHTYFTEEKLETLLKHCNLLSSLDMFHVSGLSHAHFSAMHLKQFKDLKIAYCSDLEVVVIESSTIRSLFFCGPITGIRLLHTVKLRDTVFNFEPSGNRSYLRSTSVEFLVKDLQFHVSVLTTSALFPEALTAKFRRGVFGEAVYTFICLTEIQLFMEGGLFCNPYDIFLLMKHCPVLERLFIDMNDYNFECGTYWELHQKPEIEKVEDKFGWLRIVKLQGFKFLASELELVKIILQKAINLESLILVTPRNGRNKLCKQDASQYEHLFLNWQTSQKAQILLYDHCNNDHNAVRPFHSKFWY</sequence>
<dbReference type="AlphaFoldDB" id="A0AAN9JP88"/>
<feature type="compositionally biased region" description="Low complexity" evidence="1">
    <location>
        <begin position="10"/>
        <end position="24"/>
    </location>
</feature>
<gene>
    <name evidence="3" type="ORF">RJT34_13589</name>
</gene>
<dbReference type="Pfam" id="PF00646">
    <property type="entry name" value="F-box"/>
    <property type="match status" value="1"/>
</dbReference>
<feature type="region of interest" description="Disordered" evidence="1">
    <location>
        <begin position="1"/>
        <end position="24"/>
    </location>
</feature>
<dbReference type="PROSITE" id="PS50181">
    <property type="entry name" value="FBOX"/>
    <property type="match status" value="1"/>
</dbReference>
<dbReference type="Proteomes" id="UP001359559">
    <property type="component" value="Unassembled WGS sequence"/>
</dbReference>
<organism evidence="3 4">
    <name type="scientific">Clitoria ternatea</name>
    <name type="common">Butterfly pea</name>
    <dbReference type="NCBI Taxonomy" id="43366"/>
    <lineage>
        <taxon>Eukaryota</taxon>
        <taxon>Viridiplantae</taxon>
        <taxon>Streptophyta</taxon>
        <taxon>Embryophyta</taxon>
        <taxon>Tracheophyta</taxon>
        <taxon>Spermatophyta</taxon>
        <taxon>Magnoliopsida</taxon>
        <taxon>eudicotyledons</taxon>
        <taxon>Gunneridae</taxon>
        <taxon>Pentapetalae</taxon>
        <taxon>rosids</taxon>
        <taxon>fabids</taxon>
        <taxon>Fabales</taxon>
        <taxon>Fabaceae</taxon>
        <taxon>Papilionoideae</taxon>
        <taxon>50 kb inversion clade</taxon>
        <taxon>NPAAA clade</taxon>
        <taxon>indigoferoid/millettioid clade</taxon>
        <taxon>Phaseoleae</taxon>
        <taxon>Clitoria</taxon>
    </lineage>
</organism>
<protein>
    <recommendedName>
        <fullName evidence="2">F-box domain-containing protein</fullName>
    </recommendedName>
</protein>
<dbReference type="Gene3D" id="3.80.10.10">
    <property type="entry name" value="Ribonuclease Inhibitor"/>
    <property type="match status" value="1"/>
</dbReference>
<dbReference type="PANTHER" id="PTHR34145:SF54">
    <property type="entry name" value="FBD-ASSOCIATED F-BOX PLANT PROTEIN"/>
    <property type="match status" value="1"/>
</dbReference>
<dbReference type="EMBL" id="JAYKXN010000003">
    <property type="protein sequence ID" value="KAK7302693.1"/>
    <property type="molecule type" value="Genomic_DNA"/>
</dbReference>
<feature type="domain" description="F-box" evidence="2">
    <location>
        <begin position="23"/>
        <end position="71"/>
    </location>
</feature>
<dbReference type="InterPro" id="IPR036047">
    <property type="entry name" value="F-box-like_dom_sf"/>
</dbReference>
<dbReference type="SUPFAM" id="SSF52047">
    <property type="entry name" value="RNI-like"/>
    <property type="match status" value="1"/>
</dbReference>
<dbReference type="SUPFAM" id="SSF81383">
    <property type="entry name" value="F-box domain"/>
    <property type="match status" value="1"/>
</dbReference>
<reference evidence="3 4" key="1">
    <citation type="submission" date="2024-01" db="EMBL/GenBank/DDBJ databases">
        <title>The genomes of 5 underutilized Papilionoideae crops provide insights into root nodulation and disease resistance.</title>
        <authorList>
            <person name="Yuan L."/>
        </authorList>
    </citation>
    <scope>NUCLEOTIDE SEQUENCE [LARGE SCALE GENOMIC DNA]</scope>
    <source>
        <strain evidence="3">LY-2023</strain>
        <tissue evidence="3">Leaf</tissue>
    </source>
</reference>
<evidence type="ECO:0000259" key="2">
    <source>
        <dbReference type="PROSITE" id="PS50181"/>
    </source>
</evidence>
<evidence type="ECO:0000313" key="3">
    <source>
        <dbReference type="EMBL" id="KAK7302693.1"/>
    </source>
</evidence>
<dbReference type="Pfam" id="PF23622">
    <property type="entry name" value="LRR_At1g61320_AtMIF1"/>
    <property type="match status" value="1"/>
</dbReference>
<proteinExistence type="predicted"/>
<dbReference type="InterPro" id="IPR055357">
    <property type="entry name" value="LRR_At1g61320_AtMIF1"/>
</dbReference>
<name>A0AAN9JP88_CLITE</name>
<dbReference type="InterPro" id="IPR032675">
    <property type="entry name" value="LRR_dom_sf"/>
</dbReference>
<keyword evidence="4" id="KW-1185">Reference proteome</keyword>
<comment type="caution">
    <text evidence="3">The sequence shown here is derived from an EMBL/GenBank/DDBJ whole genome shotgun (WGS) entry which is preliminary data.</text>
</comment>
<dbReference type="InterPro" id="IPR001810">
    <property type="entry name" value="F-box_dom"/>
</dbReference>
<dbReference type="PANTHER" id="PTHR34145">
    <property type="entry name" value="OS02G0105600 PROTEIN"/>
    <property type="match status" value="1"/>
</dbReference>
<evidence type="ECO:0000256" key="1">
    <source>
        <dbReference type="SAM" id="MobiDB-lite"/>
    </source>
</evidence>
<accession>A0AAN9JP88</accession>
<evidence type="ECO:0000313" key="4">
    <source>
        <dbReference type="Proteomes" id="UP001359559"/>
    </source>
</evidence>